<dbReference type="AlphaFoldDB" id="A0A7G5GZZ7"/>
<evidence type="ECO:0008006" key="3">
    <source>
        <dbReference type="Google" id="ProtNLM"/>
    </source>
</evidence>
<name>A0A7G5GZZ7_9BACT</name>
<sequence>MTSGFGCSAVATGTVTVNPSVTATLSSITICNGTSGTLVAGGGTNYRFSDGVTSTTNTTGTLVVAPTINGVNPYSVTVTSGFGCSAVATGTVTVNPSVTATITVTNSTICQGESTTLTAGGGSGYLWSTGATTATISVTASGTYSVTVNSSVGCSAVASTTVTVNPAPQLTINSVTLCAGGTATLTVNGCAGGTLNWATGDNTASLTITPLITTTYSATCTFPTGCTAAIATTVVVNSAPTYNVAPTVVAATCTGAAANNNAHIDFTTLQNAERADISLGTTYTGPAYGAPSNQVVSGGVVSFANLANPATAQSYTIRLYSANGTCFTDVTVVLSPAECECPAPKCVPVVIRKVR</sequence>
<organism evidence="1 2">
    <name type="scientific">Spirosoma foliorum</name>
    <dbReference type="NCBI Taxonomy" id="2710596"/>
    <lineage>
        <taxon>Bacteria</taxon>
        <taxon>Pseudomonadati</taxon>
        <taxon>Bacteroidota</taxon>
        <taxon>Cytophagia</taxon>
        <taxon>Cytophagales</taxon>
        <taxon>Cytophagaceae</taxon>
        <taxon>Spirosoma</taxon>
    </lineage>
</organism>
<gene>
    <name evidence="1" type="ORF">H3H32_05715</name>
</gene>
<protein>
    <recommendedName>
        <fullName evidence="3">Ig-like domain-containing protein</fullName>
    </recommendedName>
</protein>
<evidence type="ECO:0000313" key="2">
    <source>
        <dbReference type="Proteomes" id="UP000515369"/>
    </source>
</evidence>
<dbReference type="KEGG" id="sfol:H3H32_05715"/>
<accession>A0A7G5GZZ7</accession>
<keyword evidence="2" id="KW-1185">Reference proteome</keyword>
<proteinExistence type="predicted"/>
<dbReference type="EMBL" id="CP059732">
    <property type="protein sequence ID" value="QMW04439.1"/>
    <property type="molecule type" value="Genomic_DNA"/>
</dbReference>
<evidence type="ECO:0000313" key="1">
    <source>
        <dbReference type="EMBL" id="QMW04439.1"/>
    </source>
</evidence>
<reference evidence="1 2" key="1">
    <citation type="submission" date="2020-07" db="EMBL/GenBank/DDBJ databases">
        <title>Spirosoma foliorum sp. nov., isolated from the leaves on the Nejang mountain Korea, Republic of.</title>
        <authorList>
            <person name="Ho H."/>
            <person name="Lee Y.-J."/>
            <person name="Nurcahyanto D.-A."/>
            <person name="Kim S.-G."/>
        </authorList>
    </citation>
    <scope>NUCLEOTIDE SEQUENCE [LARGE SCALE GENOMIC DNA]</scope>
    <source>
        <strain evidence="1 2">PL0136</strain>
    </source>
</reference>
<dbReference type="RefSeq" id="WP_182461693.1">
    <property type="nucleotide sequence ID" value="NZ_CP059732.1"/>
</dbReference>
<dbReference type="Proteomes" id="UP000515369">
    <property type="component" value="Chromosome"/>
</dbReference>